<protein>
    <recommendedName>
        <fullName evidence="1">DUF6699 domain-containing protein</fullName>
    </recommendedName>
</protein>
<organism evidence="2 3">
    <name type="scientific">Marasmius oreades</name>
    <name type="common">fairy-ring Marasmius</name>
    <dbReference type="NCBI Taxonomy" id="181124"/>
    <lineage>
        <taxon>Eukaryota</taxon>
        <taxon>Fungi</taxon>
        <taxon>Dikarya</taxon>
        <taxon>Basidiomycota</taxon>
        <taxon>Agaricomycotina</taxon>
        <taxon>Agaricomycetes</taxon>
        <taxon>Agaricomycetidae</taxon>
        <taxon>Agaricales</taxon>
        <taxon>Marasmiineae</taxon>
        <taxon>Marasmiaceae</taxon>
        <taxon>Marasmius</taxon>
    </lineage>
</organism>
<dbReference type="Proteomes" id="UP001049176">
    <property type="component" value="Chromosome 3"/>
</dbReference>
<evidence type="ECO:0000313" key="3">
    <source>
        <dbReference type="Proteomes" id="UP001049176"/>
    </source>
</evidence>
<reference evidence="2" key="1">
    <citation type="journal article" date="2021" name="Genome Biol. Evol.">
        <title>The assembled and annotated genome of the fairy-ring fungus Marasmius oreades.</title>
        <authorList>
            <person name="Hiltunen M."/>
            <person name="Ament-Velasquez S.L."/>
            <person name="Johannesson H."/>
        </authorList>
    </citation>
    <scope>NUCLEOTIDE SEQUENCE</scope>
    <source>
        <strain evidence="2">03SP1</strain>
    </source>
</reference>
<keyword evidence="3" id="KW-1185">Reference proteome</keyword>
<dbReference type="KEGG" id="more:E1B28_005385"/>
<evidence type="ECO:0000259" key="1">
    <source>
        <dbReference type="Pfam" id="PF20415"/>
    </source>
</evidence>
<dbReference type="Pfam" id="PF20415">
    <property type="entry name" value="DUF6699"/>
    <property type="match status" value="1"/>
</dbReference>
<dbReference type="InterPro" id="IPR046522">
    <property type="entry name" value="DUF6699"/>
</dbReference>
<name>A0A9P7S3B9_9AGAR</name>
<dbReference type="AlphaFoldDB" id="A0A9P7S3B9"/>
<gene>
    <name evidence="2" type="ORF">E1B28_005385</name>
</gene>
<dbReference type="RefSeq" id="XP_043011027.1">
    <property type="nucleotide sequence ID" value="XM_043149943.1"/>
</dbReference>
<dbReference type="EMBL" id="CM032183">
    <property type="protein sequence ID" value="KAG7094557.1"/>
    <property type="molecule type" value="Genomic_DNA"/>
</dbReference>
<feature type="domain" description="DUF6699" evidence="1">
    <location>
        <begin position="65"/>
        <end position="150"/>
    </location>
</feature>
<dbReference type="GeneID" id="66074461"/>
<dbReference type="OrthoDB" id="3172906at2759"/>
<evidence type="ECO:0000313" key="2">
    <source>
        <dbReference type="EMBL" id="KAG7094557.1"/>
    </source>
</evidence>
<sequence>MARNDPYRIASTYSTLPPLELISPARRGRNIPLPSQSHVNIDVQLHPLLDCNPRHASASQEFPPLSWDLSWTTHAVERLLRQRENRHVLVPYMRDLATTPGLPSMTIVHPCLAWPITAHSSLIDANGVTIADVLLAICGAMKEKDYDGWGGMRGVEKLYYLGRRKKLVGLMRRGPDGDIWEMWTE</sequence>
<proteinExistence type="predicted"/>
<accession>A0A9P7S3B9</accession>
<comment type="caution">
    <text evidence="2">The sequence shown here is derived from an EMBL/GenBank/DDBJ whole genome shotgun (WGS) entry which is preliminary data.</text>
</comment>